<organism evidence="16 17">
    <name type="scientific">Saprolegnia parasitica (strain CBS 223.65)</name>
    <dbReference type="NCBI Taxonomy" id="695850"/>
    <lineage>
        <taxon>Eukaryota</taxon>
        <taxon>Sar</taxon>
        <taxon>Stramenopiles</taxon>
        <taxon>Oomycota</taxon>
        <taxon>Saprolegniomycetes</taxon>
        <taxon>Saprolegniales</taxon>
        <taxon>Saprolegniaceae</taxon>
        <taxon>Saprolegnia</taxon>
    </lineage>
</organism>
<dbReference type="PROSITE" id="PS51192">
    <property type="entry name" value="HELICASE_ATP_BIND_1"/>
    <property type="match status" value="1"/>
</dbReference>
<dbReference type="GO" id="GO:0000812">
    <property type="term" value="C:Swr1 complex"/>
    <property type="evidence" value="ECO:0007669"/>
    <property type="project" value="TreeGrafter"/>
</dbReference>
<feature type="compositionally biased region" description="Acidic residues" evidence="11">
    <location>
        <begin position="253"/>
        <end position="263"/>
    </location>
</feature>
<evidence type="ECO:0000256" key="1">
    <source>
        <dbReference type="ARBA" id="ARBA00004123"/>
    </source>
</evidence>
<feature type="compositionally biased region" description="Acidic residues" evidence="11">
    <location>
        <begin position="354"/>
        <end position="372"/>
    </location>
</feature>
<feature type="domain" description="Helicase ATP-binding" evidence="13">
    <location>
        <begin position="583"/>
        <end position="749"/>
    </location>
</feature>
<feature type="domain" description="Helicase C-terminal" evidence="14">
    <location>
        <begin position="1039"/>
        <end position="1186"/>
    </location>
</feature>
<dbReference type="Pfam" id="PF07529">
    <property type="entry name" value="HSA"/>
    <property type="match status" value="1"/>
</dbReference>
<keyword evidence="17" id="KW-1185">Reference proteome</keyword>
<feature type="region of interest" description="Disordered" evidence="11">
    <location>
        <begin position="1"/>
        <end position="72"/>
    </location>
</feature>
<dbReference type="EMBL" id="KK583201">
    <property type="protein sequence ID" value="KDO30490.1"/>
    <property type="molecule type" value="Genomic_DNA"/>
</dbReference>
<dbReference type="OMA" id="RTHIDPM"/>
<dbReference type="VEuPathDB" id="FungiDB:SPRG_22134"/>
<dbReference type="InterPro" id="IPR014001">
    <property type="entry name" value="Helicase_ATP-bd"/>
</dbReference>
<dbReference type="GeneID" id="24142517"/>
<comment type="subcellular location">
    <subcellularLocation>
        <location evidence="1">Nucleus</location>
    </subcellularLocation>
</comment>
<feature type="region of interest" description="Disordered" evidence="11">
    <location>
        <begin position="251"/>
        <end position="281"/>
    </location>
</feature>
<dbReference type="PANTHER" id="PTHR45685:SF1">
    <property type="entry name" value="HELICASE SRCAP"/>
    <property type="match status" value="1"/>
</dbReference>
<sequence length="1675" mass="185220">MDEKDSPRSDHSSVASFGSIDTDDADLRTAKTRGSLSRSKRSAIGLRTAAARKRRKLESAVVSPESPLPDDASADEVEALQQAKQAIVDQLEALDRVAPASPLSVVDGAVTTAAPPVVLSRQTSRATLPNALQTDATASFRHWDFLLQEMQWMATDFTQERKWRLRKAKTLSVSVLSHHNKKATAATRSSQHEEAHRKRLAAKIGRDIKKFWLQIDKVVAHQFKAAEDARQKDEMEKYATALATTFALPMDADMSEGSDDETTDEHSPHNDADSDGDFVMQGDDVADDETTIAIEEAVQSAEDTALELALLDEEGQLSIDELRKRYAAMASCATGSPVGVHHVAYGNTQVGDRDGDDEDFSLGSDSDDDDETTIAVEEAAQSAQDTAEELAELEVDANLSIDELRAKYASAGATSDVAVSDDGDFEMETESLDDESTIAIEEAAQSAQDTAKELAQLEADADISIEELRARYVAVVEAASESGLNDIDLDTATEYVDDEMVIATKQASHSAPDPTGIRAQLPASTNSSGDVHAAQASATSIHAAVSQTEQGLWDAVGVVRPFLLRPSLHLRAYQTAVGVAWLLSLAHNRMNGILADEMGLGKTIQTISMLAALATEGYVIWGPHLIIVPTSCILNWEMELKRWCPAFKIMAYYGSAKRRKDLRNGWSKTNAFQVCITSYQLVVADAPCFKRKKWYYLILDEAHNIKNWKSQRWQTLLTFNTQRRLLLTGTPLQNNLMELWSLMHFLMPHLFRSRAQFTYWFNNPLNAMVEGEAAVNASLVARLHRIIRPFVLRRLKKDVAKQMPGKFEHVLMCPLSKRQTFLYEDFMARSSTRKAMTGGNFVGMMNVLMQLRKVCNHPDLFEPRPITSPWDVPPLTLLYPLSTSVLAKDLPPCVPLLEASGVTKRLLQSSTFVVDDVSLTPSNVPHSAHPLVKAFMAEHVALLAVAREAKMSTLVAINRRRCQNHVPLLTHEMLHACTLPQLISAAMDVHARPDAASDALQTLVVSGRRRFIALASLLPHVLCYVHAVRTRSVQVDVSGRLQLGASARLKSGPRLPLRSMLNILEVFLNIHGHTYFRLDGSTPVEKRQRLMDRFNADEKVFCFILSTRSGGLGINLTGADTVIFYDSDWNPAMDAQAQDRAHRIGQTRDVHIYRLVSEHTVEENILRKAQQKRHLDDLVMAEGQFTTEYFTKASLRDLVAHEAMRDTTDGDDEALDMSVVESAMAQIEDVEDVAAMQATKAAQRVEKEEDDAGFDDDIADAATISVDTETDTALLQGVMEEQLRPIDRMAISFRTHIDPMFVALPTVSMESIHAQDELELERIEAEKIVEEESVIEDGDLIVAETPITLSVQQQVYQQERQQLLRARRLRAISGTAWKMLTCVKSSLPFYLNEDTREAQWECPRILLKNQEDRTARDGGYASLPVDVLARIAVFTAPLERLTSMARVCKSWSQLALHSQFYVRLHSEAGVERLSTLLSGDTVVLGSGIHRVPHTVTIRARVRLLAPLNGGTSTMLLAPGAQLQWQANGGEIRGLHIGRAESGIVVAGGSAVVVATKLRNHGQCGVTVLHGTGIFRKNTLERNRRYGIRLLTGTQLATVDGNRFIGNGCGALDLEHSSRRIIVRQSQILPDDAPIVSKPHAHQAVKLQGLRLEDVCRDKPIKEVRKKMIKAPTAQV</sequence>
<dbReference type="SUPFAM" id="SSF52540">
    <property type="entry name" value="P-loop containing nucleoside triphosphate hydrolases"/>
    <property type="match status" value="2"/>
</dbReference>
<dbReference type="InterPro" id="IPR038718">
    <property type="entry name" value="SNF2-like_sf"/>
</dbReference>
<dbReference type="Pfam" id="PF00271">
    <property type="entry name" value="Helicase_C"/>
    <property type="match status" value="1"/>
</dbReference>
<dbReference type="RefSeq" id="XP_012198888.1">
    <property type="nucleotide sequence ID" value="XM_012343498.1"/>
</dbReference>
<accession>A0A067CMM4</accession>
<dbReference type="InterPro" id="IPR050520">
    <property type="entry name" value="INO80/SWR1_helicase"/>
</dbReference>
<feature type="region of interest" description="Disordered" evidence="11">
    <location>
        <begin position="347"/>
        <end position="372"/>
    </location>
</feature>
<dbReference type="GO" id="GO:0042393">
    <property type="term" value="F:histone binding"/>
    <property type="evidence" value="ECO:0007669"/>
    <property type="project" value="TreeGrafter"/>
</dbReference>
<dbReference type="SUPFAM" id="SSF51126">
    <property type="entry name" value="Pectin lyase-like"/>
    <property type="match status" value="1"/>
</dbReference>
<dbReference type="STRING" id="695850.A0A067CMM4"/>
<dbReference type="InterPro" id="IPR001202">
    <property type="entry name" value="WW_dom"/>
</dbReference>
<feature type="domain" description="WW" evidence="12">
    <location>
        <begin position="1377"/>
        <end position="1405"/>
    </location>
</feature>
<dbReference type="GO" id="GO:0005524">
    <property type="term" value="F:ATP binding"/>
    <property type="evidence" value="ECO:0007669"/>
    <property type="project" value="UniProtKB-KW"/>
</dbReference>
<dbReference type="Gene3D" id="2.160.20.10">
    <property type="entry name" value="Single-stranded right-handed beta-helix, Pectin lyase-like"/>
    <property type="match status" value="1"/>
</dbReference>
<dbReference type="GO" id="GO:0004386">
    <property type="term" value="F:helicase activity"/>
    <property type="evidence" value="ECO:0007669"/>
    <property type="project" value="UniProtKB-KW"/>
</dbReference>
<feature type="compositionally biased region" description="Basic and acidic residues" evidence="11">
    <location>
        <begin position="1"/>
        <end position="11"/>
    </location>
</feature>
<evidence type="ECO:0000256" key="9">
    <source>
        <dbReference type="ARBA" id="ARBA00023242"/>
    </source>
</evidence>
<dbReference type="SMART" id="SM00573">
    <property type="entry name" value="HSA"/>
    <property type="match status" value="1"/>
</dbReference>
<dbReference type="Gene3D" id="3.40.50.300">
    <property type="entry name" value="P-loop containing nucleotide triphosphate hydrolases"/>
    <property type="match status" value="2"/>
</dbReference>
<comment type="similarity">
    <text evidence="2">Belongs to the SNF2/RAD54 helicase family. SWR1 subfamily.</text>
</comment>
<dbReference type="Pfam" id="PF00176">
    <property type="entry name" value="SNF2-rel_dom"/>
    <property type="match status" value="1"/>
</dbReference>
<dbReference type="Gene3D" id="3.40.50.10810">
    <property type="entry name" value="Tandem AAA-ATPase domain"/>
    <property type="match status" value="1"/>
</dbReference>
<evidence type="ECO:0000256" key="8">
    <source>
        <dbReference type="ARBA" id="ARBA00023125"/>
    </source>
</evidence>
<dbReference type="FunFam" id="3.40.50.10810:FF:000005">
    <property type="entry name" value="Photoperiod-independent early flowering 1"/>
    <property type="match status" value="1"/>
</dbReference>
<evidence type="ECO:0000256" key="3">
    <source>
        <dbReference type="ARBA" id="ARBA00022741"/>
    </source>
</evidence>
<dbReference type="InterPro" id="IPR012334">
    <property type="entry name" value="Pectin_lyas_fold"/>
</dbReference>
<keyword evidence="10" id="KW-0175">Coiled coil</keyword>
<dbReference type="PROSITE" id="PS50020">
    <property type="entry name" value="WW_DOMAIN_2"/>
    <property type="match status" value="1"/>
</dbReference>
<evidence type="ECO:0000256" key="11">
    <source>
        <dbReference type="SAM" id="MobiDB-lite"/>
    </source>
</evidence>
<evidence type="ECO:0000256" key="4">
    <source>
        <dbReference type="ARBA" id="ARBA00022801"/>
    </source>
</evidence>
<evidence type="ECO:0000259" key="13">
    <source>
        <dbReference type="PROSITE" id="PS51192"/>
    </source>
</evidence>
<dbReference type="PROSITE" id="PS51204">
    <property type="entry name" value="HSA"/>
    <property type="match status" value="1"/>
</dbReference>
<dbReference type="GO" id="GO:0003677">
    <property type="term" value="F:DNA binding"/>
    <property type="evidence" value="ECO:0007669"/>
    <property type="project" value="UniProtKB-KW"/>
</dbReference>
<evidence type="ECO:0000256" key="6">
    <source>
        <dbReference type="ARBA" id="ARBA00022840"/>
    </source>
</evidence>
<dbReference type="SUPFAM" id="SSF81383">
    <property type="entry name" value="F-box domain"/>
    <property type="match status" value="1"/>
</dbReference>
<evidence type="ECO:0000256" key="5">
    <source>
        <dbReference type="ARBA" id="ARBA00022806"/>
    </source>
</evidence>
<evidence type="ECO:0000313" key="16">
    <source>
        <dbReference type="EMBL" id="KDO30490.1"/>
    </source>
</evidence>
<keyword evidence="9" id="KW-0539">Nucleus</keyword>
<dbReference type="GO" id="GO:0016887">
    <property type="term" value="F:ATP hydrolysis activity"/>
    <property type="evidence" value="ECO:0007669"/>
    <property type="project" value="TreeGrafter"/>
</dbReference>
<dbReference type="InterPro" id="IPR036047">
    <property type="entry name" value="F-box-like_dom_sf"/>
</dbReference>
<dbReference type="SMART" id="SM00487">
    <property type="entry name" value="DEXDc"/>
    <property type="match status" value="1"/>
</dbReference>
<feature type="domain" description="HSA" evidence="15">
    <location>
        <begin position="130"/>
        <end position="203"/>
    </location>
</feature>
<dbReference type="InterPro" id="IPR000330">
    <property type="entry name" value="SNF2_N"/>
</dbReference>
<evidence type="ECO:0000313" key="17">
    <source>
        <dbReference type="Proteomes" id="UP000030745"/>
    </source>
</evidence>
<dbReference type="PANTHER" id="PTHR45685">
    <property type="entry name" value="HELICASE SRCAP-RELATED"/>
    <property type="match status" value="1"/>
</dbReference>
<dbReference type="InterPro" id="IPR039448">
    <property type="entry name" value="Beta_helix"/>
</dbReference>
<dbReference type="OrthoDB" id="5857104at2759"/>
<reference evidence="16 17" key="1">
    <citation type="journal article" date="2013" name="PLoS Genet.">
        <title>Distinctive expansion of potential virulence genes in the genome of the oomycete fish pathogen Saprolegnia parasitica.</title>
        <authorList>
            <person name="Jiang R.H."/>
            <person name="de Bruijn I."/>
            <person name="Haas B.J."/>
            <person name="Belmonte R."/>
            <person name="Lobach L."/>
            <person name="Christie J."/>
            <person name="van den Ackerveken G."/>
            <person name="Bottin A."/>
            <person name="Bulone V."/>
            <person name="Diaz-Moreno S.M."/>
            <person name="Dumas B."/>
            <person name="Fan L."/>
            <person name="Gaulin E."/>
            <person name="Govers F."/>
            <person name="Grenville-Briggs L.J."/>
            <person name="Horner N.R."/>
            <person name="Levin J.Z."/>
            <person name="Mammella M."/>
            <person name="Meijer H.J."/>
            <person name="Morris P."/>
            <person name="Nusbaum C."/>
            <person name="Oome S."/>
            <person name="Phillips A.J."/>
            <person name="van Rooyen D."/>
            <person name="Rzeszutek E."/>
            <person name="Saraiva M."/>
            <person name="Secombes C.J."/>
            <person name="Seidl M.F."/>
            <person name="Snel B."/>
            <person name="Stassen J.H."/>
            <person name="Sykes S."/>
            <person name="Tripathy S."/>
            <person name="van den Berg H."/>
            <person name="Vega-Arreguin J.C."/>
            <person name="Wawra S."/>
            <person name="Young S.K."/>
            <person name="Zeng Q."/>
            <person name="Dieguez-Uribeondo J."/>
            <person name="Russ C."/>
            <person name="Tyler B.M."/>
            <person name="van West P."/>
        </authorList>
    </citation>
    <scope>NUCLEOTIDE SEQUENCE [LARGE SCALE GENOMIC DNA]</scope>
    <source>
        <strain evidence="16 17">CBS 223.65</strain>
    </source>
</reference>
<dbReference type="InterPro" id="IPR014012">
    <property type="entry name" value="HSA_dom"/>
</dbReference>
<feature type="coiled-coil region" evidence="10">
    <location>
        <begin position="440"/>
        <end position="467"/>
    </location>
</feature>
<evidence type="ECO:0000256" key="2">
    <source>
        <dbReference type="ARBA" id="ARBA00009220"/>
    </source>
</evidence>
<gene>
    <name evidence="16" type="ORF">SPRG_22134</name>
</gene>
<evidence type="ECO:0000259" key="12">
    <source>
        <dbReference type="PROSITE" id="PS50020"/>
    </source>
</evidence>
<keyword evidence="5" id="KW-0347">Helicase</keyword>
<name>A0A067CMM4_SAPPC</name>
<dbReference type="InterPro" id="IPR001650">
    <property type="entry name" value="Helicase_C-like"/>
</dbReference>
<evidence type="ECO:0000259" key="15">
    <source>
        <dbReference type="PROSITE" id="PS51204"/>
    </source>
</evidence>
<dbReference type="InterPro" id="IPR027417">
    <property type="entry name" value="P-loop_NTPase"/>
</dbReference>
<keyword evidence="3" id="KW-0547">Nucleotide-binding</keyword>
<dbReference type="GO" id="GO:0006338">
    <property type="term" value="P:chromatin remodeling"/>
    <property type="evidence" value="ECO:0007669"/>
    <property type="project" value="TreeGrafter"/>
</dbReference>
<dbReference type="KEGG" id="spar:SPRG_22134"/>
<evidence type="ECO:0000259" key="14">
    <source>
        <dbReference type="PROSITE" id="PS51194"/>
    </source>
</evidence>
<dbReference type="InterPro" id="IPR011050">
    <property type="entry name" value="Pectin_lyase_fold/virulence"/>
</dbReference>
<keyword evidence="6" id="KW-0067">ATP-binding</keyword>
<proteinExistence type="inferred from homology"/>
<evidence type="ECO:0000256" key="10">
    <source>
        <dbReference type="SAM" id="Coils"/>
    </source>
</evidence>
<keyword evidence="8" id="KW-0238">DNA-binding</keyword>
<dbReference type="Proteomes" id="UP000030745">
    <property type="component" value="Unassembled WGS sequence"/>
</dbReference>
<dbReference type="InterPro" id="IPR049730">
    <property type="entry name" value="SNF2/RAD54-like_C"/>
</dbReference>
<dbReference type="Pfam" id="PF13229">
    <property type="entry name" value="Beta_helix"/>
    <property type="match status" value="1"/>
</dbReference>
<dbReference type="CDD" id="cd18003">
    <property type="entry name" value="DEXQc_SRCAP"/>
    <property type="match status" value="1"/>
</dbReference>
<evidence type="ECO:0000256" key="7">
    <source>
        <dbReference type="ARBA" id="ARBA00022853"/>
    </source>
</evidence>
<keyword evidence="4" id="KW-0378">Hydrolase</keyword>
<dbReference type="SMART" id="SM00490">
    <property type="entry name" value="HELICc"/>
    <property type="match status" value="1"/>
</dbReference>
<keyword evidence="7" id="KW-0156">Chromatin regulator</keyword>
<dbReference type="PROSITE" id="PS51194">
    <property type="entry name" value="HELICASE_CTER"/>
    <property type="match status" value="1"/>
</dbReference>
<dbReference type="CDD" id="cd18793">
    <property type="entry name" value="SF2_C_SNF"/>
    <property type="match status" value="1"/>
</dbReference>
<protein>
    <submittedName>
        <fullName evidence="16">Uncharacterized protein</fullName>
    </submittedName>
</protein>